<organism evidence="1 2">
    <name type="scientific">Crateriforma conspicua</name>
    <dbReference type="NCBI Taxonomy" id="2527996"/>
    <lineage>
        <taxon>Bacteria</taxon>
        <taxon>Pseudomonadati</taxon>
        <taxon>Planctomycetota</taxon>
        <taxon>Planctomycetia</taxon>
        <taxon>Planctomycetales</taxon>
        <taxon>Planctomycetaceae</taxon>
        <taxon>Crateriforma</taxon>
    </lineage>
</organism>
<keyword evidence="2" id="KW-1185">Reference proteome</keyword>
<evidence type="ECO:0000313" key="2">
    <source>
        <dbReference type="Proteomes" id="UP000317238"/>
    </source>
</evidence>
<dbReference type="Proteomes" id="UP000317238">
    <property type="component" value="Unassembled WGS sequence"/>
</dbReference>
<comment type="caution">
    <text evidence="1">The sequence shown here is derived from an EMBL/GenBank/DDBJ whole genome shotgun (WGS) entry which is preliminary data.</text>
</comment>
<dbReference type="OrthoDB" id="292050at2"/>
<dbReference type="RefSeq" id="WP_146438823.1">
    <property type="nucleotide sequence ID" value="NZ_SJPL01000001.1"/>
</dbReference>
<dbReference type="AlphaFoldDB" id="A0A5C5Y2G5"/>
<dbReference type="EMBL" id="SJPL01000001">
    <property type="protein sequence ID" value="TWT69360.1"/>
    <property type="molecule type" value="Genomic_DNA"/>
</dbReference>
<accession>A0A5C5Y2G5</accession>
<protein>
    <recommendedName>
        <fullName evidence="3">Phage-related minor tail protein</fullName>
    </recommendedName>
</protein>
<gene>
    <name evidence="1" type="ORF">Pan14r_16460</name>
</gene>
<name>A0A5C5Y2G5_9PLAN</name>
<proteinExistence type="predicted"/>
<reference evidence="1 2" key="1">
    <citation type="submission" date="2019-02" db="EMBL/GenBank/DDBJ databases">
        <title>Deep-cultivation of Planctomycetes and their phenomic and genomic characterization uncovers novel biology.</title>
        <authorList>
            <person name="Wiegand S."/>
            <person name="Jogler M."/>
            <person name="Boedeker C."/>
            <person name="Pinto D."/>
            <person name="Vollmers J."/>
            <person name="Rivas-Marin E."/>
            <person name="Kohn T."/>
            <person name="Peeters S.H."/>
            <person name="Heuer A."/>
            <person name="Rast P."/>
            <person name="Oberbeckmann S."/>
            <person name="Bunk B."/>
            <person name="Jeske O."/>
            <person name="Meyerdierks A."/>
            <person name="Storesund J.E."/>
            <person name="Kallscheuer N."/>
            <person name="Luecker S."/>
            <person name="Lage O.M."/>
            <person name="Pohl T."/>
            <person name="Merkel B.J."/>
            <person name="Hornburger P."/>
            <person name="Mueller R.-W."/>
            <person name="Bruemmer F."/>
            <person name="Labrenz M."/>
            <person name="Spormann A.M."/>
            <person name="Op Den Camp H."/>
            <person name="Overmann J."/>
            <person name="Amann R."/>
            <person name="Jetten M.S.M."/>
            <person name="Mascher T."/>
            <person name="Medema M.H."/>
            <person name="Devos D.P."/>
            <person name="Kaster A.-K."/>
            <person name="Ovreas L."/>
            <person name="Rohde M."/>
            <person name="Galperin M.Y."/>
            <person name="Jogler C."/>
        </authorList>
    </citation>
    <scope>NUCLEOTIDE SEQUENCE [LARGE SCALE GENOMIC DNA]</scope>
    <source>
        <strain evidence="1 2">Pan14r</strain>
    </source>
</reference>
<evidence type="ECO:0000313" key="1">
    <source>
        <dbReference type="EMBL" id="TWT69360.1"/>
    </source>
</evidence>
<sequence>MTTSAGQAIFTLKLNDRLSSRLKSVSAGVVGIVKRIGAVGTAVSAAAAAAGLASVKSFADFGDKIDKLSVRTRVSREALQELSFAAKLTGTNIDALAQAMFRASRRIGNAALGTGPAVRALKEIGIDAKSLAAKSPAEQFEKIAEAMEKIGNPNIRNQMGFEIFGDNFREIQPLFAAGAESIRKMRTEARELGLVLSGADISKAAMLSDQMAIANEQMRMSMVKLGASLSTTVIPAMMNLSDIMQEMAIKFAIIQDAMRAMSPTFQAFMQFNELLIRIKGQGLPGNAGIGDGIGDLPGSAVKRFLDVQGGTSGLSGLLTAKLFSEFDDPKREEKQMVDLLGQINDKGPLVMTA</sequence>
<evidence type="ECO:0008006" key="3">
    <source>
        <dbReference type="Google" id="ProtNLM"/>
    </source>
</evidence>